<dbReference type="PANTHER" id="PTHR46320">
    <property type="entry name" value="GLYCEROPHOSPHODIESTER PHOSPHODIESTERASE 1"/>
    <property type="match status" value="1"/>
</dbReference>
<dbReference type="GO" id="GO:0070291">
    <property type="term" value="P:N-acylethanolamine metabolic process"/>
    <property type="evidence" value="ECO:0000318"/>
    <property type="project" value="GO_Central"/>
</dbReference>
<dbReference type="InterPro" id="IPR030395">
    <property type="entry name" value="GP_PDE_dom"/>
</dbReference>
<evidence type="ECO:0000313" key="4">
    <source>
        <dbReference type="Proteomes" id="UP000007110"/>
    </source>
</evidence>
<evidence type="ECO:0000259" key="2">
    <source>
        <dbReference type="PROSITE" id="PS51704"/>
    </source>
</evidence>
<dbReference type="GO" id="GO:0008889">
    <property type="term" value="F:glycerophosphodiester phosphodiesterase activity"/>
    <property type="evidence" value="ECO:0000318"/>
    <property type="project" value="GO_Central"/>
</dbReference>
<dbReference type="InterPro" id="IPR017946">
    <property type="entry name" value="PLC-like_Pdiesterase_TIM-brl"/>
</dbReference>
<keyword evidence="1" id="KW-1133">Transmembrane helix</keyword>
<dbReference type="OrthoDB" id="197419at2759"/>
<organism evidence="3 4">
    <name type="scientific">Strongylocentrotus purpuratus</name>
    <name type="common">Purple sea urchin</name>
    <dbReference type="NCBI Taxonomy" id="7668"/>
    <lineage>
        <taxon>Eukaryota</taxon>
        <taxon>Metazoa</taxon>
        <taxon>Echinodermata</taxon>
        <taxon>Eleutherozoa</taxon>
        <taxon>Echinozoa</taxon>
        <taxon>Echinoidea</taxon>
        <taxon>Euechinoidea</taxon>
        <taxon>Echinacea</taxon>
        <taxon>Camarodonta</taxon>
        <taxon>Echinidea</taxon>
        <taxon>Strongylocentrotidae</taxon>
        <taxon>Strongylocentrotus</taxon>
    </lineage>
</organism>
<dbReference type="SUPFAM" id="SSF51695">
    <property type="entry name" value="PLC-like phosphodiesterases"/>
    <property type="match status" value="1"/>
</dbReference>
<sequence length="345" mass="39016">MVPESLGLAGAEVVLDFFCQSICFTGFIFVILYCTFWWFLPSHVIVVLSVLSVISGVACLLYFRKRRPADSHLERFMQPSASSNGVIAHRGGAADAPENTLLAIQEAKKNGADGVEVDVEITKDGVAILMHDATIDRTTDGTGFISQMMWDEVSQLNAAAKFSSSSRSKISYEAVPTLDEVVQECLNLKLRIFFDVKAYSKQMVDELIKLYQKYPGLYDNGMICSFFPTTIYRVRQLDSEILTALTTEPYFISGQVMKRWTGPPTWWKLLPFAIIDKILQWSLHNWLWILCGNSAMLLQKDTISQNVIRYWSARGLTVIPWTVNKKTDKEFLASLDCHYITDCIK</sequence>
<dbReference type="RefSeq" id="XP_001181885.1">
    <property type="nucleotide sequence ID" value="XM_001181885.3"/>
</dbReference>
<dbReference type="Proteomes" id="UP000007110">
    <property type="component" value="Unassembled WGS sequence"/>
</dbReference>
<reference evidence="3" key="2">
    <citation type="submission" date="2021-01" db="UniProtKB">
        <authorList>
            <consortium name="EnsemblMetazoa"/>
        </authorList>
    </citation>
    <scope>IDENTIFICATION</scope>
</reference>
<dbReference type="AlphaFoldDB" id="A0A7M7G0S0"/>
<dbReference type="EnsemblMetazoa" id="XM_001181885">
    <property type="protein sequence ID" value="XP_001181885"/>
    <property type="gene ID" value="LOC753330"/>
</dbReference>
<evidence type="ECO:0000256" key="1">
    <source>
        <dbReference type="SAM" id="Phobius"/>
    </source>
</evidence>
<keyword evidence="1" id="KW-0472">Membrane</keyword>
<accession>A0A7M7G0S0</accession>
<dbReference type="Pfam" id="PF03009">
    <property type="entry name" value="GDPD"/>
    <property type="match status" value="1"/>
</dbReference>
<keyword evidence="4" id="KW-1185">Reference proteome</keyword>
<dbReference type="GO" id="GO:0006644">
    <property type="term" value="P:phospholipid metabolic process"/>
    <property type="evidence" value="ECO:0000318"/>
    <property type="project" value="GO_Central"/>
</dbReference>
<keyword evidence="1" id="KW-0812">Transmembrane</keyword>
<proteinExistence type="predicted"/>
<dbReference type="CDD" id="cd08573">
    <property type="entry name" value="GDPD_GDE1"/>
    <property type="match status" value="1"/>
</dbReference>
<feature type="domain" description="GP-PDE" evidence="2">
    <location>
        <begin position="84"/>
        <end position="345"/>
    </location>
</feature>
<dbReference type="Gene3D" id="3.20.20.190">
    <property type="entry name" value="Phosphatidylinositol (PI) phosphodiesterase"/>
    <property type="match status" value="1"/>
</dbReference>
<protein>
    <recommendedName>
        <fullName evidence="2">GP-PDE domain-containing protein</fullName>
    </recommendedName>
</protein>
<reference evidence="4" key="1">
    <citation type="submission" date="2015-02" db="EMBL/GenBank/DDBJ databases">
        <title>Genome sequencing for Strongylocentrotus purpuratus.</title>
        <authorList>
            <person name="Murali S."/>
            <person name="Liu Y."/>
            <person name="Vee V."/>
            <person name="English A."/>
            <person name="Wang M."/>
            <person name="Skinner E."/>
            <person name="Han Y."/>
            <person name="Muzny D.M."/>
            <person name="Worley K.C."/>
            <person name="Gibbs R.A."/>
        </authorList>
    </citation>
    <scope>NUCLEOTIDE SEQUENCE</scope>
</reference>
<dbReference type="GO" id="GO:0006580">
    <property type="term" value="P:ethanolamine metabolic process"/>
    <property type="evidence" value="ECO:0000318"/>
    <property type="project" value="GO_Central"/>
</dbReference>
<dbReference type="PANTHER" id="PTHR46320:SF1">
    <property type="entry name" value="GLYCEROPHOSPHODIESTER PHOSPHODIESTERASE 1"/>
    <property type="match status" value="1"/>
</dbReference>
<feature type="transmembrane region" description="Helical" evidence="1">
    <location>
        <begin position="12"/>
        <end position="38"/>
    </location>
</feature>
<dbReference type="PROSITE" id="PS51704">
    <property type="entry name" value="GP_PDE"/>
    <property type="match status" value="1"/>
</dbReference>
<feature type="transmembrane region" description="Helical" evidence="1">
    <location>
        <begin position="44"/>
        <end position="63"/>
    </location>
</feature>
<dbReference type="GeneID" id="753330"/>
<dbReference type="GO" id="GO:0005886">
    <property type="term" value="C:plasma membrane"/>
    <property type="evidence" value="ECO:0000318"/>
    <property type="project" value="GO_Central"/>
</dbReference>
<evidence type="ECO:0000313" key="3">
    <source>
        <dbReference type="EnsemblMetazoa" id="XP_001181885"/>
    </source>
</evidence>
<name>A0A7M7G0S0_STRPU</name>
<dbReference type="InParanoid" id="A0A7M7G0S0"/>
<dbReference type="OMA" id="KHHWMTL"/>
<dbReference type="KEGG" id="spu:753330"/>